<gene>
    <name evidence="3" type="ORF">AWB69_09243</name>
</gene>
<keyword evidence="1" id="KW-0175">Coiled coil</keyword>
<evidence type="ECO:0008006" key="5">
    <source>
        <dbReference type="Google" id="ProtNLM"/>
    </source>
</evidence>
<name>A0A158K0U4_9BURK</name>
<evidence type="ECO:0000256" key="2">
    <source>
        <dbReference type="SAM" id="MobiDB-lite"/>
    </source>
</evidence>
<dbReference type="EMBL" id="FCOK02000171">
    <property type="protein sequence ID" value="SAL74804.1"/>
    <property type="molecule type" value="Genomic_DNA"/>
</dbReference>
<sequence>MQNLSATYSPEDNKLRLYSTSRLDEGLYKRVHEAGFRFAPKQDLFVAPAWSPSREDLLLELCGEVGDEDTTLVDRAEDRADRFEDYSEKRASEAHTAREAVAAIADHIPLGQPILVGHHSERHARRDAERIENGMRRAVNLWETSEYWTRRATGARRHAEYKQKPDVRHRRIKTLEADLRKHQRESNEASQNLTKWQTEGLTLEQAKQIAAFDHVSIYEEGKTWGTSVYSMLDDDKMTVEQARERCISVHTQTIAWRQRWIMHLENRLAYERAMLDENGGIASDHHDIKPGGRVLVGGEWLVVIRVNRASGRINSVTTSAPAVVHWRNEWKYGIEEVKGYREPEATDAAAVKATKKLLPLANYPGEGFLEMTAAQWKNRPDDYKSVRKIAADDKHGAHRIRRALVAGDGYRLAQVYITDQKRVDPPAVASNTPEAVRIESQREPACVETRTAEPAAPVETREQGEDFDRLRELLRAGVQVVSAPQLFPTPCAVAARMVEEAGIEEGDSVGEFSAGTGRIINAIFEAVDRTTITVTAVEINHALSRTLAASHDDIKVVCADFLACGDELGLFDRIIINPPFANGQDIAHISHALDFMKPRARLVAICANGPRQNEKLLPLVEARGGTWEELPEGTFLESGTNVRTVLLTIDV</sequence>
<dbReference type="GO" id="GO:0003676">
    <property type="term" value="F:nucleic acid binding"/>
    <property type="evidence" value="ECO:0007669"/>
    <property type="project" value="InterPro"/>
</dbReference>
<dbReference type="InterPro" id="IPR029063">
    <property type="entry name" value="SAM-dependent_MTases_sf"/>
</dbReference>
<dbReference type="RefSeq" id="WP_062093192.1">
    <property type="nucleotide sequence ID" value="NZ_FCOK02000171.1"/>
</dbReference>
<dbReference type="InterPro" id="IPR021944">
    <property type="entry name" value="DUF3560"/>
</dbReference>
<evidence type="ECO:0000313" key="4">
    <source>
        <dbReference type="Proteomes" id="UP000054683"/>
    </source>
</evidence>
<protein>
    <recommendedName>
        <fullName evidence="5">Methyltransferase small domain-containing protein</fullName>
    </recommendedName>
</protein>
<dbReference type="GO" id="GO:0032259">
    <property type="term" value="P:methylation"/>
    <property type="evidence" value="ECO:0007669"/>
    <property type="project" value="InterPro"/>
</dbReference>
<reference evidence="3 4" key="1">
    <citation type="submission" date="2016-01" db="EMBL/GenBank/DDBJ databases">
        <authorList>
            <person name="Oliw E.H."/>
        </authorList>
    </citation>
    <scope>NUCLEOTIDE SEQUENCE [LARGE SCALE GENOMIC DNA]</scope>
    <source>
        <strain evidence="3">LMG 27134</strain>
    </source>
</reference>
<organism evidence="3 4">
    <name type="scientific">Caballeronia udeis</name>
    <dbReference type="NCBI Taxonomy" id="1232866"/>
    <lineage>
        <taxon>Bacteria</taxon>
        <taxon>Pseudomonadati</taxon>
        <taxon>Pseudomonadota</taxon>
        <taxon>Betaproteobacteria</taxon>
        <taxon>Burkholderiales</taxon>
        <taxon>Burkholderiaceae</taxon>
        <taxon>Caballeronia</taxon>
    </lineage>
</organism>
<accession>A0A158K0U4</accession>
<dbReference type="SUPFAM" id="SSF53335">
    <property type="entry name" value="S-adenosyl-L-methionine-dependent methyltransferases"/>
    <property type="match status" value="1"/>
</dbReference>
<dbReference type="AlphaFoldDB" id="A0A158K0U4"/>
<dbReference type="InterPro" id="IPR002052">
    <property type="entry name" value="DNA_methylase_N6_adenine_CS"/>
</dbReference>
<dbReference type="PROSITE" id="PS00092">
    <property type="entry name" value="N6_MTASE"/>
    <property type="match status" value="1"/>
</dbReference>
<dbReference type="GO" id="GO:0008168">
    <property type="term" value="F:methyltransferase activity"/>
    <property type="evidence" value="ECO:0007669"/>
    <property type="project" value="InterPro"/>
</dbReference>
<dbReference type="Pfam" id="PF12083">
    <property type="entry name" value="DUF3560"/>
    <property type="match status" value="1"/>
</dbReference>
<evidence type="ECO:0000313" key="3">
    <source>
        <dbReference type="EMBL" id="SAL74804.1"/>
    </source>
</evidence>
<feature type="coiled-coil region" evidence="1">
    <location>
        <begin position="172"/>
        <end position="199"/>
    </location>
</feature>
<feature type="region of interest" description="Disordered" evidence="2">
    <location>
        <begin position="439"/>
        <end position="464"/>
    </location>
</feature>
<dbReference type="OrthoDB" id="32195at2"/>
<dbReference type="Gene3D" id="3.40.50.150">
    <property type="entry name" value="Vaccinia Virus protein VP39"/>
    <property type="match status" value="1"/>
</dbReference>
<proteinExistence type="predicted"/>
<dbReference type="Proteomes" id="UP000054683">
    <property type="component" value="Unassembled WGS sequence"/>
</dbReference>
<evidence type="ECO:0000256" key="1">
    <source>
        <dbReference type="SAM" id="Coils"/>
    </source>
</evidence>